<dbReference type="PANTHER" id="PTHR23333">
    <property type="entry name" value="UBX DOMAIN CONTAINING PROTEIN"/>
    <property type="match status" value="1"/>
</dbReference>
<dbReference type="Proteomes" id="UP000614334">
    <property type="component" value="Unassembled WGS sequence"/>
</dbReference>
<dbReference type="GO" id="GO:0005634">
    <property type="term" value="C:nucleus"/>
    <property type="evidence" value="ECO:0007669"/>
    <property type="project" value="TreeGrafter"/>
</dbReference>
<feature type="region of interest" description="Disordered" evidence="1">
    <location>
        <begin position="1"/>
        <end position="27"/>
    </location>
</feature>
<feature type="region of interest" description="Disordered" evidence="1">
    <location>
        <begin position="127"/>
        <end position="168"/>
    </location>
</feature>
<evidence type="ECO:0000313" key="3">
    <source>
        <dbReference type="EMBL" id="KAF8752801.1"/>
    </source>
</evidence>
<dbReference type="GO" id="GO:0000045">
    <property type="term" value="P:autophagosome assembly"/>
    <property type="evidence" value="ECO:0007669"/>
    <property type="project" value="TreeGrafter"/>
</dbReference>
<dbReference type="EMBL" id="JACYCF010000014">
    <property type="protein sequence ID" value="KAF8752801.1"/>
    <property type="molecule type" value="Genomic_DNA"/>
</dbReference>
<dbReference type="AlphaFoldDB" id="A0A8H7I904"/>
<gene>
    <name evidence="3" type="ORF">RHS01_07245</name>
</gene>
<dbReference type="PANTHER" id="PTHR23333:SF20">
    <property type="entry name" value="NSFL1 COFACTOR P47"/>
    <property type="match status" value="1"/>
</dbReference>
<dbReference type="GO" id="GO:0031468">
    <property type="term" value="P:nuclear membrane reassembly"/>
    <property type="evidence" value="ECO:0007669"/>
    <property type="project" value="TreeGrafter"/>
</dbReference>
<evidence type="ECO:0000256" key="1">
    <source>
        <dbReference type="SAM" id="MobiDB-lite"/>
    </source>
</evidence>
<evidence type="ECO:0000259" key="2">
    <source>
        <dbReference type="PROSITE" id="PS50033"/>
    </source>
</evidence>
<evidence type="ECO:0000313" key="4">
    <source>
        <dbReference type="Proteomes" id="UP000614334"/>
    </source>
</evidence>
<dbReference type="SUPFAM" id="SSF54236">
    <property type="entry name" value="Ubiquitin-like"/>
    <property type="match status" value="1"/>
</dbReference>
<name>A0A8H7I904_9AGAM</name>
<feature type="domain" description="UBX" evidence="2">
    <location>
        <begin position="182"/>
        <end position="214"/>
    </location>
</feature>
<proteinExistence type="predicted"/>
<sequence>MDTVRRGAPGVTLDVSDAGRKDRGTQTRRRLAIGRVPAAKEWVIHRWAREGRASVRDREVRAEEMFVTAGSKGGCEGKWSWGDVIKSACSEAISPKSRQYPICAPKDQLPITYDFWEHLTSGGLPSFPPKPATPFSRSGNRLGPSLSGEAPGSGSGSGSTSMPGVFANSEPEGIRTMFEVDNSQPTTSIQVRLADGTRLACRTNVTRTASDIRSCINAPIANGEAAGIKGSVVVSVGCEKTVEKKVDVGYMN</sequence>
<dbReference type="InterPro" id="IPR029071">
    <property type="entry name" value="Ubiquitin-like_domsf"/>
</dbReference>
<protein>
    <recommendedName>
        <fullName evidence="2">UBX domain-containing protein</fullName>
    </recommendedName>
</protein>
<dbReference type="GO" id="GO:0005829">
    <property type="term" value="C:cytosol"/>
    <property type="evidence" value="ECO:0007669"/>
    <property type="project" value="TreeGrafter"/>
</dbReference>
<dbReference type="Gene3D" id="3.10.20.90">
    <property type="entry name" value="Phosphatidylinositol 3-kinase Catalytic Subunit, Chain A, domain 1"/>
    <property type="match status" value="1"/>
</dbReference>
<organism evidence="3 4">
    <name type="scientific">Rhizoctonia solani</name>
    <dbReference type="NCBI Taxonomy" id="456999"/>
    <lineage>
        <taxon>Eukaryota</taxon>
        <taxon>Fungi</taxon>
        <taxon>Dikarya</taxon>
        <taxon>Basidiomycota</taxon>
        <taxon>Agaricomycotina</taxon>
        <taxon>Agaricomycetes</taxon>
        <taxon>Cantharellales</taxon>
        <taxon>Ceratobasidiaceae</taxon>
        <taxon>Rhizoctonia</taxon>
    </lineage>
</organism>
<dbReference type="GO" id="GO:0007030">
    <property type="term" value="P:Golgi organization"/>
    <property type="evidence" value="ECO:0007669"/>
    <property type="project" value="TreeGrafter"/>
</dbReference>
<accession>A0A8H7I904</accession>
<dbReference type="PROSITE" id="PS50033">
    <property type="entry name" value="UBX"/>
    <property type="match status" value="1"/>
</dbReference>
<comment type="caution">
    <text evidence="3">The sequence shown here is derived from an EMBL/GenBank/DDBJ whole genome shotgun (WGS) entry which is preliminary data.</text>
</comment>
<dbReference type="InterPro" id="IPR001012">
    <property type="entry name" value="UBX_dom"/>
</dbReference>
<dbReference type="GO" id="GO:0043130">
    <property type="term" value="F:ubiquitin binding"/>
    <property type="evidence" value="ECO:0007669"/>
    <property type="project" value="TreeGrafter"/>
</dbReference>
<dbReference type="GO" id="GO:0061025">
    <property type="term" value="P:membrane fusion"/>
    <property type="evidence" value="ECO:0007669"/>
    <property type="project" value="TreeGrafter"/>
</dbReference>
<dbReference type="GO" id="GO:0043161">
    <property type="term" value="P:proteasome-mediated ubiquitin-dependent protein catabolic process"/>
    <property type="evidence" value="ECO:0007669"/>
    <property type="project" value="TreeGrafter"/>
</dbReference>
<reference evidence="3" key="1">
    <citation type="submission" date="2020-09" db="EMBL/GenBank/DDBJ databases">
        <title>Comparative genome analyses of four rice-infecting Rhizoctonia solani isolates reveal extensive enrichment of homogalacturonan modification genes.</title>
        <authorList>
            <person name="Lee D.-Y."/>
            <person name="Jeon J."/>
            <person name="Kim K.-T."/>
            <person name="Cheong K."/>
            <person name="Song H."/>
            <person name="Choi G."/>
            <person name="Ko J."/>
            <person name="Opiyo S.O."/>
            <person name="Zuo S."/>
            <person name="Madhav S."/>
            <person name="Lee Y.-H."/>
            <person name="Wang G.-L."/>
        </authorList>
    </citation>
    <scope>NUCLEOTIDE SEQUENCE</scope>
    <source>
        <strain evidence="3">AG1-IA B2</strain>
    </source>
</reference>